<comment type="subcellular location">
    <subcellularLocation>
        <location evidence="1">Cell outer membrane</location>
    </subcellularLocation>
</comment>
<organism evidence="7 8">
    <name type="scientific">Xanthocytophaga flava</name>
    <dbReference type="NCBI Taxonomy" id="3048013"/>
    <lineage>
        <taxon>Bacteria</taxon>
        <taxon>Pseudomonadati</taxon>
        <taxon>Bacteroidota</taxon>
        <taxon>Cytophagia</taxon>
        <taxon>Cytophagales</taxon>
        <taxon>Rhodocytophagaceae</taxon>
        <taxon>Xanthocytophaga</taxon>
    </lineage>
</organism>
<dbReference type="SUPFAM" id="SSF48452">
    <property type="entry name" value="TPR-like"/>
    <property type="match status" value="1"/>
</dbReference>
<gene>
    <name evidence="7" type="ORF">QNI16_24485</name>
</gene>
<feature type="domain" description="OmpA-like" evidence="6">
    <location>
        <begin position="657"/>
        <end position="774"/>
    </location>
</feature>
<evidence type="ECO:0000259" key="6">
    <source>
        <dbReference type="PROSITE" id="PS51123"/>
    </source>
</evidence>
<name>A0AAE3UBD9_9BACT</name>
<dbReference type="InterPro" id="IPR008969">
    <property type="entry name" value="CarboxyPept-like_regulatory"/>
</dbReference>
<dbReference type="InterPro" id="IPR036737">
    <property type="entry name" value="OmpA-like_sf"/>
</dbReference>
<reference evidence="7" key="1">
    <citation type="submission" date="2023-05" db="EMBL/GenBank/DDBJ databases">
        <authorList>
            <person name="Zhang X."/>
        </authorList>
    </citation>
    <scope>NUCLEOTIDE SEQUENCE</scope>
    <source>
        <strain evidence="7">YF14B1</strain>
    </source>
</reference>
<dbReference type="InterPro" id="IPR006664">
    <property type="entry name" value="OMP_bac"/>
</dbReference>
<dbReference type="InterPro" id="IPR006665">
    <property type="entry name" value="OmpA-like"/>
</dbReference>
<dbReference type="RefSeq" id="WP_313983900.1">
    <property type="nucleotide sequence ID" value="NZ_JASJOS010000012.1"/>
</dbReference>
<dbReference type="PROSITE" id="PS01068">
    <property type="entry name" value="OMPA_1"/>
    <property type="match status" value="1"/>
</dbReference>
<dbReference type="SMART" id="SM00028">
    <property type="entry name" value="TPR"/>
    <property type="match status" value="2"/>
</dbReference>
<keyword evidence="5" id="KW-0732">Signal</keyword>
<dbReference type="InterPro" id="IPR050330">
    <property type="entry name" value="Bact_OuterMem_StrucFunc"/>
</dbReference>
<evidence type="ECO:0000256" key="1">
    <source>
        <dbReference type="ARBA" id="ARBA00004442"/>
    </source>
</evidence>
<dbReference type="Gene3D" id="3.30.1330.60">
    <property type="entry name" value="OmpA-like domain"/>
    <property type="match status" value="1"/>
</dbReference>
<dbReference type="GO" id="GO:0009279">
    <property type="term" value="C:cell outer membrane"/>
    <property type="evidence" value="ECO:0007669"/>
    <property type="project" value="UniProtKB-SubCell"/>
</dbReference>
<dbReference type="PANTHER" id="PTHR30329:SF21">
    <property type="entry name" value="LIPOPROTEIN YIAD-RELATED"/>
    <property type="match status" value="1"/>
</dbReference>
<keyword evidence="3" id="KW-0998">Cell outer membrane</keyword>
<dbReference type="Pfam" id="PF07676">
    <property type="entry name" value="PD40"/>
    <property type="match status" value="2"/>
</dbReference>
<dbReference type="Gene3D" id="1.25.40.10">
    <property type="entry name" value="Tetratricopeptide repeat domain"/>
    <property type="match status" value="1"/>
</dbReference>
<comment type="caution">
    <text evidence="7">The sequence shown here is derived from an EMBL/GenBank/DDBJ whole genome shotgun (WGS) entry which is preliminary data.</text>
</comment>
<dbReference type="SUPFAM" id="SSF49464">
    <property type="entry name" value="Carboxypeptidase regulatory domain-like"/>
    <property type="match status" value="1"/>
</dbReference>
<dbReference type="PRINTS" id="PR01021">
    <property type="entry name" value="OMPADOMAIN"/>
</dbReference>
<dbReference type="PANTHER" id="PTHR30329">
    <property type="entry name" value="STATOR ELEMENT OF FLAGELLAR MOTOR COMPLEX"/>
    <property type="match status" value="1"/>
</dbReference>
<evidence type="ECO:0000313" key="7">
    <source>
        <dbReference type="EMBL" id="MDJ1483679.1"/>
    </source>
</evidence>
<keyword evidence="2 4" id="KW-0472">Membrane</keyword>
<protein>
    <submittedName>
        <fullName evidence="7">OmpA family protein</fullName>
    </submittedName>
</protein>
<feature type="signal peptide" evidence="5">
    <location>
        <begin position="1"/>
        <end position="25"/>
    </location>
</feature>
<evidence type="ECO:0000256" key="2">
    <source>
        <dbReference type="ARBA" id="ARBA00023136"/>
    </source>
</evidence>
<evidence type="ECO:0000256" key="5">
    <source>
        <dbReference type="SAM" id="SignalP"/>
    </source>
</evidence>
<dbReference type="InterPro" id="IPR019734">
    <property type="entry name" value="TPR_rpt"/>
</dbReference>
<dbReference type="Gene3D" id="2.60.40.1120">
    <property type="entry name" value="Carboxypeptidase-like, regulatory domain"/>
    <property type="match status" value="1"/>
</dbReference>
<evidence type="ECO:0000256" key="4">
    <source>
        <dbReference type="PROSITE-ProRule" id="PRU00473"/>
    </source>
</evidence>
<dbReference type="SUPFAM" id="SSF103088">
    <property type="entry name" value="OmpA-like"/>
    <property type="match status" value="1"/>
</dbReference>
<evidence type="ECO:0000313" key="8">
    <source>
        <dbReference type="Proteomes" id="UP001241110"/>
    </source>
</evidence>
<dbReference type="InterPro" id="IPR006690">
    <property type="entry name" value="OMPA-like_CS"/>
</dbReference>
<dbReference type="PROSITE" id="PS51123">
    <property type="entry name" value="OMPA_2"/>
    <property type="match status" value="1"/>
</dbReference>
<sequence>MKNQYSLKLTSLLFLLSFLGFQAFAQSAKSLVKKGDKALDKENYHKALEYYKQANTSNGENADAYFGLGVTNLLLFNNKESLDYLRKARELDADVDKHYYYWLGRAFHANLQFDSAVASYRVYLNDEIGKNDSRQDAVKTLILQAEFGKTYLSSPVDYQIVNLGTEVNSEYSEHSPMLTKDKQTLYFTSRRPANPSEITPRGDGWENVYTTSGKGSHWSGASLLTGQVNERKTHTSNVQLYDNDEKMLVYKSSKFGSLYESVLNGGTWSKPKPFAKFTNTQKFEPDGFVIKDGSVVYFASSLDNKNGNLDLWISRRKEEDTTKWSEPERLPNIVNTDADEDAPFLSEDGLTLFFSSRGHDSMGGYDVYKTTYEPFTRTWSKPINMGYPINTPGDDIYFITDSTGKNGYITSNRQGTMGQEDIYMVKMYDDVVVKGQVVIKTTKRPLGDYILNFDSQRKLGVKGSALSGADGNYSLKLRSGHTYTVEVRKQNGEVVLTDDVEIPMAESEGAEIVKNFEIDIPDTIRTAAGQRIVLQNLNLVRVKYVETDSLLINGEVRDNAGILAGALVEIREESSNKPFLSTKTDANGVYHFGFIPGKQTNYVIEITQKNYFPYLVVLNYPSPGNTNKFVTDQDLTSVALNQVDVRSVLTYAFPIDIKEGAKAVLGGVYFDFNSADLRPESNFALDKLYEFLKRNPRIIMEIGGHTDNLGTAYVNKFLSQKRAQAVVNYLIKKGIDKKRLTAVGYGFTQPITTNDHELNGRDVNRRVEVKILRK</sequence>
<dbReference type="EMBL" id="JASJOS010000012">
    <property type="protein sequence ID" value="MDJ1483679.1"/>
    <property type="molecule type" value="Genomic_DNA"/>
</dbReference>
<dbReference type="Proteomes" id="UP001241110">
    <property type="component" value="Unassembled WGS sequence"/>
</dbReference>
<proteinExistence type="predicted"/>
<evidence type="ECO:0000256" key="3">
    <source>
        <dbReference type="ARBA" id="ARBA00023237"/>
    </source>
</evidence>
<dbReference type="InterPro" id="IPR011990">
    <property type="entry name" value="TPR-like_helical_dom_sf"/>
</dbReference>
<dbReference type="CDD" id="cd07185">
    <property type="entry name" value="OmpA_C-like"/>
    <property type="match status" value="1"/>
</dbReference>
<accession>A0AAE3UBD9</accession>
<dbReference type="Pfam" id="PF00691">
    <property type="entry name" value="OmpA"/>
    <property type="match status" value="1"/>
</dbReference>
<dbReference type="AlphaFoldDB" id="A0AAE3UBD9"/>
<feature type="chain" id="PRO_5042004525" evidence="5">
    <location>
        <begin position="26"/>
        <end position="774"/>
    </location>
</feature>
<dbReference type="SUPFAM" id="SSF82171">
    <property type="entry name" value="DPP6 N-terminal domain-like"/>
    <property type="match status" value="1"/>
</dbReference>
<dbReference type="InterPro" id="IPR011659">
    <property type="entry name" value="WD40"/>
</dbReference>